<dbReference type="SUPFAM" id="SSF52172">
    <property type="entry name" value="CheY-like"/>
    <property type="match status" value="1"/>
</dbReference>
<feature type="DNA-binding region" description="OmpR/PhoB-type" evidence="7">
    <location>
        <begin position="133"/>
        <end position="232"/>
    </location>
</feature>
<keyword evidence="3" id="KW-0805">Transcription regulation</keyword>
<dbReference type="PROSITE" id="PS51755">
    <property type="entry name" value="OMPR_PHOB"/>
    <property type="match status" value="1"/>
</dbReference>
<evidence type="ECO:0000256" key="6">
    <source>
        <dbReference type="PROSITE-ProRule" id="PRU00169"/>
    </source>
</evidence>
<dbReference type="CDD" id="cd17574">
    <property type="entry name" value="REC_OmpR"/>
    <property type="match status" value="1"/>
</dbReference>
<dbReference type="CDD" id="cd00383">
    <property type="entry name" value="trans_reg_C"/>
    <property type="match status" value="1"/>
</dbReference>
<keyword evidence="1 6" id="KW-0597">Phosphoprotein</keyword>
<dbReference type="InterPro" id="IPR039420">
    <property type="entry name" value="WalR-like"/>
</dbReference>
<feature type="domain" description="Response regulatory" evidence="8">
    <location>
        <begin position="8"/>
        <end position="121"/>
    </location>
</feature>
<name>A0ABV0JGB4_9CYAN</name>
<protein>
    <submittedName>
        <fullName evidence="10">Response regulator transcription factor</fullName>
    </submittedName>
</protein>
<dbReference type="Proteomes" id="UP001464891">
    <property type="component" value="Unassembled WGS sequence"/>
</dbReference>
<organism evidence="10 11">
    <name type="scientific">Trichocoleus desertorum GB2-A4</name>
    <dbReference type="NCBI Taxonomy" id="2933944"/>
    <lineage>
        <taxon>Bacteria</taxon>
        <taxon>Bacillati</taxon>
        <taxon>Cyanobacteriota</taxon>
        <taxon>Cyanophyceae</taxon>
        <taxon>Leptolyngbyales</taxon>
        <taxon>Trichocoleusaceae</taxon>
        <taxon>Trichocoleus</taxon>
    </lineage>
</organism>
<evidence type="ECO:0000256" key="5">
    <source>
        <dbReference type="ARBA" id="ARBA00023163"/>
    </source>
</evidence>
<dbReference type="SMART" id="SM00448">
    <property type="entry name" value="REC"/>
    <property type="match status" value="1"/>
</dbReference>
<evidence type="ECO:0000256" key="7">
    <source>
        <dbReference type="PROSITE-ProRule" id="PRU01091"/>
    </source>
</evidence>
<dbReference type="Gene3D" id="1.10.10.10">
    <property type="entry name" value="Winged helix-like DNA-binding domain superfamily/Winged helix DNA-binding domain"/>
    <property type="match status" value="1"/>
</dbReference>
<dbReference type="PANTHER" id="PTHR48111:SF1">
    <property type="entry name" value="TWO-COMPONENT RESPONSE REGULATOR ORR33"/>
    <property type="match status" value="1"/>
</dbReference>
<proteinExistence type="predicted"/>
<sequence>MSSKRTSRLLIVEDDFAIRNLLQRFLERQNYHTEAVADAQTALATFETFNPDLVILDVILPDMLGFNVCERMKRQCRDIPVILLTSLTAVEEQMTGLQWADAYITKPFHLQLLEKQVQAILRLSETFATPAKSPHLVFDDLIIDPVRREVLQNHQPVPLTALEFDLLYCLAKQPQQAWNREKLIQAVWKHQFVGDGRVVDVHIGQIRKKIEPDPRQPTLIQTVRGFGYKFALDPLKTCEV</sequence>
<dbReference type="Gene3D" id="3.40.50.2300">
    <property type="match status" value="1"/>
</dbReference>
<dbReference type="InterPro" id="IPR011006">
    <property type="entry name" value="CheY-like_superfamily"/>
</dbReference>
<dbReference type="InterPro" id="IPR036388">
    <property type="entry name" value="WH-like_DNA-bd_sf"/>
</dbReference>
<gene>
    <name evidence="10" type="ORF">NC998_27395</name>
</gene>
<dbReference type="PANTHER" id="PTHR48111">
    <property type="entry name" value="REGULATOR OF RPOS"/>
    <property type="match status" value="1"/>
</dbReference>
<comment type="caution">
    <text evidence="10">The sequence shown here is derived from an EMBL/GenBank/DDBJ whole genome shotgun (WGS) entry which is preliminary data.</text>
</comment>
<keyword evidence="11" id="KW-1185">Reference proteome</keyword>
<keyword evidence="4 7" id="KW-0238">DNA-binding</keyword>
<evidence type="ECO:0000256" key="4">
    <source>
        <dbReference type="ARBA" id="ARBA00023125"/>
    </source>
</evidence>
<dbReference type="Pfam" id="PF00486">
    <property type="entry name" value="Trans_reg_C"/>
    <property type="match status" value="1"/>
</dbReference>
<evidence type="ECO:0000313" key="10">
    <source>
        <dbReference type="EMBL" id="MEP0820816.1"/>
    </source>
</evidence>
<dbReference type="RefSeq" id="WP_190442275.1">
    <property type="nucleotide sequence ID" value="NZ_JAMPKM010000046.1"/>
</dbReference>
<evidence type="ECO:0000259" key="8">
    <source>
        <dbReference type="PROSITE" id="PS50110"/>
    </source>
</evidence>
<dbReference type="InterPro" id="IPR001789">
    <property type="entry name" value="Sig_transdc_resp-reg_receiver"/>
</dbReference>
<keyword evidence="5" id="KW-0804">Transcription</keyword>
<dbReference type="InterPro" id="IPR001867">
    <property type="entry name" value="OmpR/PhoB-type_DNA-bd"/>
</dbReference>
<dbReference type="PROSITE" id="PS50110">
    <property type="entry name" value="RESPONSE_REGULATORY"/>
    <property type="match status" value="1"/>
</dbReference>
<evidence type="ECO:0000256" key="2">
    <source>
        <dbReference type="ARBA" id="ARBA00023012"/>
    </source>
</evidence>
<evidence type="ECO:0000313" key="11">
    <source>
        <dbReference type="Proteomes" id="UP001464891"/>
    </source>
</evidence>
<feature type="modified residue" description="4-aspartylphosphate" evidence="6">
    <location>
        <position position="57"/>
    </location>
</feature>
<evidence type="ECO:0000256" key="1">
    <source>
        <dbReference type="ARBA" id="ARBA00022553"/>
    </source>
</evidence>
<dbReference type="EMBL" id="JAMPKM010000046">
    <property type="protein sequence ID" value="MEP0820816.1"/>
    <property type="molecule type" value="Genomic_DNA"/>
</dbReference>
<keyword evidence="2" id="KW-0902">Two-component regulatory system</keyword>
<dbReference type="SMART" id="SM00862">
    <property type="entry name" value="Trans_reg_C"/>
    <property type="match status" value="1"/>
</dbReference>
<accession>A0ABV0JGB4</accession>
<feature type="domain" description="OmpR/PhoB-type" evidence="9">
    <location>
        <begin position="133"/>
        <end position="232"/>
    </location>
</feature>
<reference evidence="10 11" key="1">
    <citation type="submission" date="2022-04" db="EMBL/GenBank/DDBJ databases">
        <title>Positive selection, recombination, and allopatry shape intraspecific diversity of widespread and dominant cyanobacteria.</title>
        <authorList>
            <person name="Wei J."/>
            <person name="Shu W."/>
            <person name="Hu C."/>
        </authorList>
    </citation>
    <scope>NUCLEOTIDE SEQUENCE [LARGE SCALE GENOMIC DNA]</scope>
    <source>
        <strain evidence="10 11">GB2-A4</strain>
    </source>
</reference>
<evidence type="ECO:0000259" key="9">
    <source>
        <dbReference type="PROSITE" id="PS51755"/>
    </source>
</evidence>
<evidence type="ECO:0000256" key="3">
    <source>
        <dbReference type="ARBA" id="ARBA00023015"/>
    </source>
</evidence>
<dbReference type="Pfam" id="PF00072">
    <property type="entry name" value="Response_reg"/>
    <property type="match status" value="1"/>
</dbReference>